<evidence type="ECO:0008006" key="5">
    <source>
        <dbReference type="Google" id="ProtNLM"/>
    </source>
</evidence>
<dbReference type="InterPro" id="IPR021486">
    <property type="entry name" value="DUF3139"/>
</dbReference>
<keyword evidence="4" id="KW-1185">Reference proteome</keyword>
<name>A0ABS4ICX6_9BACI</name>
<protein>
    <recommendedName>
        <fullName evidence="5">DUF3139 domain-containing protein</fullName>
    </recommendedName>
</protein>
<evidence type="ECO:0000313" key="4">
    <source>
        <dbReference type="Proteomes" id="UP001519345"/>
    </source>
</evidence>
<dbReference type="Proteomes" id="UP001519345">
    <property type="component" value="Unassembled WGS sequence"/>
</dbReference>
<reference evidence="3 4" key="1">
    <citation type="submission" date="2021-03" db="EMBL/GenBank/DDBJ databases">
        <title>Genomic Encyclopedia of Type Strains, Phase IV (KMG-IV): sequencing the most valuable type-strain genomes for metagenomic binning, comparative biology and taxonomic classification.</title>
        <authorList>
            <person name="Goeker M."/>
        </authorList>
    </citation>
    <scope>NUCLEOTIDE SEQUENCE [LARGE SCALE GENOMIC DNA]</scope>
    <source>
        <strain evidence="3 4">DSM 25609</strain>
    </source>
</reference>
<keyword evidence="2" id="KW-1133">Transmembrane helix</keyword>
<evidence type="ECO:0000313" key="3">
    <source>
        <dbReference type="EMBL" id="MBP1968495.1"/>
    </source>
</evidence>
<feature type="region of interest" description="Disordered" evidence="1">
    <location>
        <begin position="109"/>
        <end position="130"/>
    </location>
</feature>
<accession>A0ABS4ICX6</accession>
<sequence>MKNMKAAMKISIWSLIGLLIVFILGFAYYLYEGNPWLRSDRMEQVENYIVETGGDIDNIKEMESRWLTSSGDYDINVVFEDEPELTYVYLYNDNEGGVILTGIFEGEPFQGDRQEEGKNGSLEEDDLDHN</sequence>
<dbReference type="EMBL" id="JAGGKX010000002">
    <property type="protein sequence ID" value="MBP1968495.1"/>
    <property type="molecule type" value="Genomic_DNA"/>
</dbReference>
<comment type="caution">
    <text evidence="3">The sequence shown here is derived from an EMBL/GenBank/DDBJ whole genome shotgun (WGS) entry which is preliminary data.</text>
</comment>
<organism evidence="3 4">
    <name type="scientific">Virgibacillus natechei</name>
    <dbReference type="NCBI Taxonomy" id="1216297"/>
    <lineage>
        <taxon>Bacteria</taxon>
        <taxon>Bacillati</taxon>
        <taxon>Bacillota</taxon>
        <taxon>Bacilli</taxon>
        <taxon>Bacillales</taxon>
        <taxon>Bacillaceae</taxon>
        <taxon>Virgibacillus</taxon>
    </lineage>
</organism>
<dbReference type="Pfam" id="PF11337">
    <property type="entry name" value="DUF3139"/>
    <property type="match status" value="1"/>
</dbReference>
<gene>
    <name evidence="3" type="ORF">J2Z83_000587</name>
</gene>
<keyword evidence="2" id="KW-0472">Membrane</keyword>
<feature type="transmembrane region" description="Helical" evidence="2">
    <location>
        <begin position="12"/>
        <end position="31"/>
    </location>
</feature>
<proteinExistence type="predicted"/>
<evidence type="ECO:0000256" key="1">
    <source>
        <dbReference type="SAM" id="MobiDB-lite"/>
    </source>
</evidence>
<evidence type="ECO:0000256" key="2">
    <source>
        <dbReference type="SAM" id="Phobius"/>
    </source>
</evidence>
<keyword evidence="2" id="KW-0812">Transmembrane</keyword>